<gene>
    <name evidence="1" type="ORF">HF086_006603</name>
</gene>
<evidence type="ECO:0000313" key="1">
    <source>
        <dbReference type="EMBL" id="KAH9631611.1"/>
    </source>
</evidence>
<name>A0A922M7Z6_SPOEX</name>
<protein>
    <submittedName>
        <fullName evidence="1">Uncharacterized protein</fullName>
    </submittedName>
</protein>
<reference evidence="1" key="1">
    <citation type="journal article" date="2021" name="G3 (Bethesda)">
        <title>Genome and transcriptome analysis of the beet armyworm Spodoptera exigua reveals targets for pest control. .</title>
        <authorList>
            <person name="Simon S."/>
            <person name="Breeschoten T."/>
            <person name="Jansen H.J."/>
            <person name="Dirks R.P."/>
            <person name="Schranz M.E."/>
            <person name="Ros V.I.D."/>
        </authorList>
    </citation>
    <scope>NUCLEOTIDE SEQUENCE</scope>
    <source>
        <strain evidence="1">TB_SE_WUR_2020</strain>
    </source>
</reference>
<evidence type="ECO:0000313" key="2">
    <source>
        <dbReference type="Proteomes" id="UP000814243"/>
    </source>
</evidence>
<sequence>MIQHIIKQVLLRNNVDTPLHDYSDVEILVSRVTAYSKEGVMIPEELLDTVMQKASEFALAPHKQIGLLSLSQKTRVHDSDDMLKIAQFTVELFRTEWPDSDYAEELTDEALLGEEGRRDAFSKFLSLADSWQRKKALVDVLHCWPPTRSSEARSLHCTYVHHLLADRRDQAEKLMLIKLLLQRPVLAEEEVKWLADNVAPESVINAIWVVLLSKSENFKDNILNLALQHKNHEVDDDLIKELLDNGMFIKLVPCPLYSAFVNYIITKEAAGDDAAARQYTVDWAIGELTGANYLAEAGHLKLTSAGVPASLRGFSQAVACGLAESARTCAYSKDILED</sequence>
<accession>A0A922M7Z6</accession>
<comment type="caution">
    <text evidence="1">The sequence shown here is derived from an EMBL/GenBank/DDBJ whole genome shotgun (WGS) entry which is preliminary data.</text>
</comment>
<organism evidence="1 2">
    <name type="scientific">Spodoptera exigua</name>
    <name type="common">Beet armyworm</name>
    <name type="synonym">Noctua fulgens</name>
    <dbReference type="NCBI Taxonomy" id="7107"/>
    <lineage>
        <taxon>Eukaryota</taxon>
        <taxon>Metazoa</taxon>
        <taxon>Ecdysozoa</taxon>
        <taxon>Arthropoda</taxon>
        <taxon>Hexapoda</taxon>
        <taxon>Insecta</taxon>
        <taxon>Pterygota</taxon>
        <taxon>Neoptera</taxon>
        <taxon>Endopterygota</taxon>
        <taxon>Lepidoptera</taxon>
        <taxon>Glossata</taxon>
        <taxon>Ditrysia</taxon>
        <taxon>Noctuoidea</taxon>
        <taxon>Noctuidae</taxon>
        <taxon>Amphipyrinae</taxon>
        <taxon>Spodoptera</taxon>
    </lineage>
</organism>
<dbReference type="EMBL" id="JACEFF010000755">
    <property type="protein sequence ID" value="KAH9631611.1"/>
    <property type="molecule type" value="Genomic_DNA"/>
</dbReference>
<dbReference type="AlphaFoldDB" id="A0A922M7Z6"/>
<proteinExistence type="predicted"/>
<dbReference type="Proteomes" id="UP000814243">
    <property type="component" value="Unassembled WGS sequence"/>
</dbReference>